<protein>
    <submittedName>
        <fullName evidence="1">Uncharacterized protein</fullName>
    </submittedName>
</protein>
<proteinExistence type="predicted"/>
<organism evidence="1 2">
    <name type="scientific">Gymnopilus dilepis</name>
    <dbReference type="NCBI Taxonomy" id="231916"/>
    <lineage>
        <taxon>Eukaryota</taxon>
        <taxon>Fungi</taxon>
        <taxon>Dikarya</taxon>
        <taxon>Basidiomycota</taxon>
        <taxon>Agaricomycotina</taxon>
        <taxon>Agaricomycetes</taxon>
        <taxon>Agaricomycetidae</taxon>
        <taxon>Agaricales</taxon>
        <taxon>Agaricineae</taxon>
        <taxon>Hymenogastraceae</taxon>
        <taxon>Gymnopilus</taxon>
    </lineage>
</organism>
<gene>
    <name evidence="1" type="ORF">CVT26_011998</name>
</gene>
<dbReference type="Proteomes" id="UP000284706">
    <property type="component" value="Unassembled WGS sequence"/>
</dbReference>
<evidence type="ECO:0000313" key="1">
    <source>
        <dbReference type="EMBL" id="PPR02513.1"/>
    </source>
</evidence>
<comment type="caution">
    <text evidence="1">The sequence shown here is derived from an EMBL/GenBank/DDBJ whole genome shotgun (WGS) entry which is preliminary data.</text>
</comment>
<dbReference type="EMBL" id="NHYE01000844">
    <property type="protein sequence ID" value="PPR02513.1"/>
    <property type="molecule type" value="Genomic_DNA"/>
</dbReference>
<sequence>MSGGDRIFASFLLDFFVAPPISHYPSPALSLLAMSMRVSSSGSRAHQPSVPSGLRRDICTTSKKRAASPSFCQDNKRQRLEENLKFLSAGSFQGFAPQGPWQSHTIYGNSKEYPIIVEAEDDEWVHDWSSDDSDYIQDVIRRTMGRDSTQIGSLSSAKALANPISVGAEYGEWVHDWSSDDSDYVRDVIRRTMGRNSSRIDNLSNANSHVEKGPVPDQVTAIRNVQCCALHATLVEPPTRCMPGSLAESASNRPSNKKFDVKFSSESLSAAPPARCPPPPAFAAPPTWPAGRAHHWYQPCNSKGTATAGPSTWYRDRPPSQLLRPLESRINPFTSHSLPKFPGSASGYAGGYGELRLGPPGPPQALHYLNVQPQTFREGRQNNCSSSADILRHGEREACAMHSE</sequence>
<name>A0A409YHK7_9AGAR</name>
<reference evidence="1 2" key="1">
    <citation type="journal article" date="2018" name="Evol. Lett.">
        <title>Horizontal gene cluster transfer increased hallucinogenic mushroom diversity.</title>
        <authorList>
            <person name="Reynolds H.T."/>
            <person name="Vijayakumar V."/>
            <person name="Gluck-Thaler E."/>
            <person name="Korotkin H.B."/>
            <person name="Matheny P.B."/>
            <person name="Slot J.C."/>
        </authorList>
    </citation>
    <scope>NUCLEOTIDE SEQUENCE [LARGE SCALE GENOMIC DNA]</scope>
    <source>
        <strain evidence="1 2">SRW20</strain>
    </source>
</reference>
<accession>A0A409YHK7</accession>
<dbReference type="InParanoid" id="A0A409YHK7"/>
<dbReference type="AlphaFoldDB" id="A0A409YHK7"/>
<keyword evidence="2" id="KW-1185">Reference proteome</keyword>
<evidence type="ECO:0000313" key="2">
    <source>
        <dbReference type="Proteomes" id="UP000284706"/>
    </source>
</evidence>